<dbReference type="InterPro" id="IPR036409">
    <property type="entry name" value="Aldolase_II/adducin_N_sf"/>
</dbReference>
<dbReference type="Gene3D" id="3.40.225.10">
    <property type="entry name" value="Class II aldolase/adducin N-terminal domain"/>
    <property type="match status" value="1"/>
</dbReference>
<dbReference type="Pfam" id="PF00596">
    <property type="entry name" value="Aldolase_II"/>
    <property type="match status" value="1"/>
</dbReference>
<sequence>MLDRFVAAAETADAFNAQLRVDLAAAFRLAVAFDWHESVGNHLSVALSPDGKKFLMNPRWKHFASINAYDLLSLDSDDLETMQRPNAPDPSAWAIHSRIHAALPHARCILHLHPPYSTALSTLADPTILPIDGNTARFYGRTAIDLGYDGIADDAAEGDRLVSVLADKSVLIMGNHGVLVVAPTIAAAFEDFYFLEKASKTLVLAYSTGKPLNVMSPELATRTSHGWAAYSDMATAHFAQLKQMLDESGSTYASLNREGRCQISTKCPCPAAALP</sequence>
<dbReference type="GO" id="GO:0005856">
    <property type="term" value="C:cytoskeleton"/>
    <property type="evidence" value="ECO:0007669"/>
    <property type="project" value="TreeGrafter"/>
</dbReference>
<proteinExistence type="inferred from homology"/>
<organism evidence="3 4">
    <name type="scientific">Caballeronia udeis</name>
    <dbReference type="NCBI Taxonomy" id="1232866"/>
    <lineage>
        <taxon>Bacteria</taxon>
        <taxon>Pseudomonadati</taxon>
        <taxon>Pseudomonadota</taxon>
        <taxon>Betaproteobacteria</taxon>
        <taxon>Burkholderiales</taxon>
        <taxon>Burkholderiaceae</taxon>
        <taxon>Caballeronia</taxon>
    </lineage>
</organism>
<dbReference type="NCBIfam" id="NF005689">
    <property type="entry name" value="PRK07490.1"/>
    <property type="match status" value="1"/>
</dbReference>
<feature type="domain" description="Class II aldolase/adducin N-terminal" evidence="2">
    <location>
        <begin position="21"/>
        <end position="203"/>
    </location>
</feature>
<gene>
    <name evidence="3" type="ORF">AWB69_05417</name>
</gene>
<dbReference type="PANTHER" id="PTHR10672:SF3">
    <property type="entry name" value="PROTEIN HU-LI TAI SHAO"/>
    <property type="match status" value="1"/>
</dbReference>
<reference evidence="3 4" key="1">
    <citation type="submission" date="2016-01" db="EMBL/GenBank/DDBJ databases">
        <authorList>
            <person name="Oliw E.H."/>
        </authorList>
    </citation>
    <scope>NUCLEOTIDE SEQUENCE [LARGE SCALE GENOMIC DNA]</scope>
    <source>
        <strain evidence="3">LMG 27134</strain>
    </source>
</reference>
<dbReference type="EMBL" id="FCOK02000042">
    <property type="protein sequence ID" value="SAL52362.1"/>
    <property type="molecule type" value="Genomic_DNA"/>
</dbReference>
<evidence type="ECO:0000256" key="1">
    <source>
        <dbReference type="ARBA" id="ARBA00037961"/>
    </source>
</evidence>
<dbReference type="InterPro" id="IPR001303">
    <property type="entry name" value="Aldolase_II/adducin_N"/>
</dbReference>
<dbReference type="Proteomes" id="UP000054683">
    <property type="component" value="Unassembled WGS sequence"/>
</dbReference>
<comment type="similarity">
    <text evidence="1">Belongs to the aldolase class II family.</text>
</comment>
<dbReference type="OrthoDB" id="8859181at2"/>
<dbReference type="SUPFAM" id="SSF53639">
    <property type="entry name" value="AraD/HMP-PK domain-like"/>
    <property type="match status" value="1"/>
</dbReference>
<protein>
    <submittedName>
        <fullName evidence="3">Aldolase II superfamily protein</fullName>
    </submittedName>
</protein>
<evidence type="ECO:0000313" key="4">
    <source>
        <dbReference type="Proteomes" id="UP000054683"/>
    </source>
</evidence>
<name>A0A158I6X7_9BURK</name>
<dbReference type="GO" id="GO:0051015">
    <property type="term" value="F:actin filament binding"/>
    <property type="evidence" value="ECO:0007669"/>
    <property type="project" value="TreeGrafter"/>
</dbReference>
<dbReference type="PANTHER" id="PTHR10672">
    <property type="entry name" value="ADDUCIN"/>
    <property type="match status" value="1"/>
</dbReference>
<dbReference type="SMART" id="SM01007">
    <property type="entry name" value="Aldolase_II"/>
    <property type="match status" value="1"/>
</dbReference>
<dbReference type="InterPro" id="IPR051017">
    <property type="entry name" value="Aldolase-II_Adducin_sf"/>
</dbReference>
<accession>A0A158I6X7</accession>
<evidence type="ECO:0000259" key="2">
    <source>
        <dbReference type="SMART" id="SM01007"/>
    </source>
</evidence>
<evidence type="ECO:0000313" key="3">
    <source>
        <dbReference type="EMBL" id="SAL52362.1"/>
    </source>
</evidence>
<dbReference type="RefSeq" id="WP_063977911.1">
    <property type="nucleotide sequence ID" value="NZ_FCOK02000042.1"/>
</dbReference>
<dbReference type="AlphaFoldDB" id="A0A158I6X7"/>